<reference evidence="2 3" key="1">
    <citation type="submission" date="2016-11" db="EMBL/GenBank/DDBJ databases">
        <title>Genomic analysis of Caldithrix abyssi and proposal of a novel bacterial phylum Caldithrichaeota.</title>
        <authorList>
            <person name="Kublanov I."/>
            <person name="Sigalova O."/>
            <person name="Gavrilov S."/>
            <person name="Lebedinsky A."/>
            <person name="Ivanova N."/>
            <person name="Daum C."/>
            <person name="Reddy T."/>
            <person name="Klenk H.P."/>
            <person name="Goker M."/>
            <person name="Reva O."/>
            <person name="Miroshnichenko M."/>
            <person name="Kyprides N."/>
            <person name="Woyke T."/>
            <person name="Gelfand M."/>
        </authorList>
    </citation>
    <scope>NUCLEOTIDE SEQUENCE [LARGE SCALE GENOMIC DNA]</scope>
    <source>
        <strain evidence="2 3">LF13</strain>
    </source>
</reference>
<feature type="domain" description="Peptidase S24/S26A/S26B/S26C" evidence="1">
    <location>
        <begin position="55"/>
        <end position="149"/>
    </location>
</feature>
<dbReference type="SUPFAM" id="SSF51306">
    <property type="entry name" value="LexA/Signal peptidase"/>
    <property type="match status" value="1"/>
</dbReference>
<accession>A0A1J1C516</accession>
<protein>
    <recommendedName>
        <fullName evidence="1">Peptidase S24/S26A/S26B/S26C domain-containing protein</fullName>
    </recommendedName>
</protein>
<dbReference type="CDD" id="cd06529">
    <property type="entry name" value="S24_LexA-like"/>
    <property type="match status" value="1"/>
</dbReference>
<dbReference type="AlphaFoldDB" id="A0A1J1C516"/>
<dbReference type="EMBL" id="CP018099">
    <property type="protein sequence ID" value="APF17508.1"/>
    <property type="molecule type" value="Genomic_DNA"/>
</dbReference>
<dbReference type="InterPro" id="IPR039418">
    <property type="entry name" value="LexA-like"/>
</dbReference>
<dbReference type="Gene3D" id="2.10.109.10">
    <property type="entry name" value="Umud Fragment, subunit A"/>
    <property type="match status" value="1"/>
</dbReference>
<dbReference type="KEGG" id="caby:Cabys_757"/>
<dbReference type="Proteomes" id="UP000183868">
    <property type="component" value="Chromosome"/>
</dbReference>
<evidence type="ECO:0000313" key="2">
    <source>
        <dbReference type="EMBL" id="APF17508.1"/>
    </source>
</evidence>
<evidence type="ECO:0000313" key="3">
    <source>
        <dbReference type="Proteomes" id="UP000183868"/>
    </source>
</evidence>
<dbReference type="Pfam" id="PF00717">
    <property type="entry name" value="Peptidase_S24"/>
    <property type="match status" value="1"/>
</dbReference>
<proteinExistence type="predicted"/>
<gene>
    <name evidence="2" type="ORF">Cabys_757</name>
</gene>
<name>A0A1J1C516_CALAY</name>
<dbReference type="RefSeq" id="WP_044281172.1">
    <property type="nucleotide sequence ID" value="NZ_CM001402.1"/>
</dbReference>
<dbReference type="OrthoDB" id="9802364at2"/>
<evidence type="ECO:0000259" key="1">
    <source>
        <dbReference type="Pfam" id="PF00717"/>
    </source>
</evidence>
<dbReference type="InterPro" id="IPR036286">
    <property type="entry name" value="LexA/Signal_pep-like_sf"/>
</dbReference>
<dbReference type="InterPro" id="IPR015927">
    <property type="entry name" value="Peptidase_S24_S26A/B/C"/>
</dbReference>
<sequence length="156" mass="17573">MKFIESVVLMNNQNATFVMKQSSSNAHQFYEIPVIGEVHLSEEDRRLLSKFTLGELLQNFQQENRDSVVVRALDNALAGEGIFKGDLLTVDLQSRPRSGDIAAVQFGSKLFIRKIFFNKNYIRLETAEETPSPVIIDENTPGVSVLGRVTMVVREL</sequence>
<organism evidence="2 3">
    <name type="scientific">Caldithrix abyssi DSM 13497</name>
    <dbReference type="NCBI Taxonomy" id="880073"/>
    <lineage>
        <taxon>Bacteria</taxon>
        <taxon>Pseudomonadati</taxon>
        <taxon>Calditrichota</taxon>
        <taxon>Calditrichia</taxon>
        <taxon>Calditrichales</taxon>
        <taxon>Calditrichaceae</taxon>
        <taxon>Caldithrix</taxon>
    </lineage>
</organism>